<dbReference type="PROSITE" id="PS50093">
    <property type="entry name" value="PKD"/>
    <property type="match status" value="1"/>
</dbReference>
<dbReference type="InterPro" id="IPR000601">
    <property type="entry name" value="PKD_dom"/>
</dbReference>
<name>A0ABU1FL52_9MICO</name>
<proteinExistence type="predicted"/>
<evidence type="ECO:0000259" key="1">
    <source>
        <dbReference type="PROSITE" id="PS50093"/>
    </source>
</evidence>
<gene>
    <name evidence="2" type="ORF">RH861_10305</name>
</gene>
<comment type="caution">
    <text evidence="2">The sequence shown here is derived from an EMBL/GenBank/DDBJ whole genome shotgun (WGS) entry which is preliminary data.</text>
</comment>
<sequence>MTLRDVATFQPAPHEHTAEPAGWAVVDLPANAVAEAGTVTRSGTLFARPVQVRFHPVGYRWVYSDGATVGSADPGATWAELGQREFTATPTSHVYRSKGEHTARLDVTYVAEYRFDGSAWRWIDGTLTVQGAPQPVLVGDFDTVLVTGPCTTHPNSPGCG</sequence>
<keyword evidence="3" id="KW-1185">Reference proteome</keyword>
<evidence type="ECO:0000313" key="2">
    <source>
        <dbReference type="EMBL" id="MDR5692449.1"/>
    </source>
</evidence>
<dbReference type="EMBL" id="JAVKGS010000003">
    <property type="protein sequence ID" value="MDR5692449.1"/>
    <property type="molecule type" value="Genomic_DNA"/>
</dbReference>
<organism evidence="2 3">
    <name type="scientific">Agromyces indicus</name>
    <dbReference type="NCBI Taxonomy" id="758919"/>
    <lineage>
        <taxon>Bacteria</taxon>
        <taxon>Bacillati</taxon>
        <taxon>Actinomycetota</taxon>
        <taxon>Actinomycetes</taxon>
        <taxon>Micrococcales</taxon>
        <taxon>Microbacteriaceae</taxon>
        <taxon>Agromyces</taxon>
    </lineage>
</organism>
<dbReference type="RefSeq" id="WP_310520915.1">
    <property type="nucleotide sequence ID" value="NZ_BAABBS010000001.1"/>
</dbReference>
<accession>A0ABU1FL52</accession>
<dbReference type="Proteomes" id="UP001260072">
    <property type="component" value="Unassembled WGS sequence"/>
</dbReference>
<feature type="domain" description="PKD" evidence="1">
    <location>
        <begin position="56"/>
        <end position="108"/>
    </location>
</feature>
<evidence type="ECO:0000313" key="3">
    <source>
        <dbReference type="Proteomes" id="UP001260072"/>
    </source>
</evidence>
<reference evidence="3" key="1">
    <citation type="submission" date="2023-07" db="EMBL/GenBank/DDBJ databases">
        <title>Description of three actinobacteria isolated from air of manufacturing shop in a pharmaceutical factory.</title>
        <authorList>
            <person name="Zhang D.-F."/>
        </authorList>
    </citation>
    <scope>NUCLEOTIDE SEQUENCE [LARGE SCALE GENOMIC DNA]</scope>
    <source>
        <strain evidence="3">CCTCC AB 2011122</strain>
    </source>
</reference>
<protein>
    <recommendedName>
        <fullName evidence="1">PKD domain-containing protein</fullName>
    </recommendedName>
</protein>